<sequence>IMNDNPDIISNRAIKQILKQPYFFSDLKILVKILSPIRTAITNLEARSTTLADCFLQFIQLAAAIKKVPNLRAKGFKSYCVQIFNKRWGDFNADNYLLAYFLHPGYRGAGLREQQFQSIVITAIKIWQQEGHDQYECANLVA</sequence>
<feature type="non-terminal residue" evidence="1">
    <location>
        <position position="142"/>
    </location>
</feature>
<evidence type="ECO:0000313" key="1">
    <source>
        <dbReference type="EMBL" id="CAG8845353.1"/>
    </source>
</evidence>
<gene>
    <name evidence="1" type="ORF">RPERSI_LOCUS33629</name>
</gene>
<keyword evidence="2" id="KW-1185">Reference proteome</keyword>
<organism evidence="1 2">
    <name type="scientific">Racocetra persica</name>
    <dbReference type="NCBI Taxonomy" id="160502"/>
    <lineage>
        <taxon>Eukaryota</taxon>
        <taxon>Fungi</taxon>
        <taxon>Fungi incertae sedis</taxon>
        <taxon>Mucoromycota</taxon>
        <taxon>Glomeromycotina</taxon>
        <taxon>Glomeromycetes</taxon>
        <taxon>Diversisporales</taxon>
        <taxon>Gigasporaceae</taxon>
        <taxon>Racocetra</taxon>
    </lineage>
</organism>
<accession>A0ACA9SPI1</accession>
<comment type="caution">
    <text evidence="1">The sequence shown here is derived from an EMBL/GenBank/DDBJ whole genome shotgun (WGS) entry which is preliminary data.</text>
</comment>
<dbReference type="Proteomes" id="UP000789920">
    <property type="component" value="Unassembled WGS sequence"/>
</dbReference>
<dbReference type="EMBL" id="CAJVQC010146364">
    <property type="protein sequence ID" value="CAG8845353.1"/>
    <property type="molecule type" value="Genomic_DNA"/>
</dbReference>
<proteinExistence type="predicted"/>
<name>A0ACA9SPI1_9GLOM</name>
<evidence type="ECO:0000313" key="2">
    <source>
        <dbReference type="Proteomes" id="UP000789920"/>
    </source>
</evidence>
<reference evidence="1" key="1">
    <citation type="submission" date="2021-06" db="EMBL/GenBank/DDBJ databases">
        <authorList>
            <person name="Kallberg Y."/>
            <person name="Tangrot J."/>
            <person name="Rosling A."/>
        </authorList>
    </citation>
    <scope>NUCLEOTIDE SEQUENCE</scope>
    <source>
        <strain evidence="1">MA461A</strain>
    </source>
</reference>
<feature type="non-terminal residue" evidence="1">
    <location>
        <position position="1"/>
    </location>
</feature>
<protein>
    <submittedName>
        <fullName evidence="1">7182_t:CDS:1</fullName>
    </submittedName>
</protein>